<dbReference type="InterPro" id="IPR029024">
    <property type="entry name" value="TerB-like"/>
</dbReference>
<sequence>MDFFAAQDHARRTSRQLVGWFAAAVVAIVLVIYLALAFALGLGESPPPGAPPPSLWQPDLLLATAVVVGGFILLGSLYKIIALASGGGAAVAEALGGRLVARDSHDPLERRLINVVDEMAIAAGLPAPPVYILDAEQGINAFAAGSGTTEGVVAVTRGTLEALSRDELQGVIAHEFSHILNGDMRLNLRLMGVLHGILLLTIIGRILLRGARGSDKGAAPLLLMGLVLVVVGYIGVLFGKLIKAAVSRQREYLADAAAVQFTRNPSGIAGALKRIAGYGSEIRHPRAEEASHMFFGSGLALSRMFATHPPIEDRIRRIDPAFEPGEMPPPAPLPETTEYDDGSGMADGTPVAGLAGLAGPQRLSAEGFAATAGTVLPAHMDYARHLLAALPPALHDAAHRPGDAQALVFALLLSADAGIAHKQLDEVRAVQGPALADRSAALRAAVVTAGAALRLPLLDLALPALKELSGEAHRALLATTDALVRADGRVSLFEYALQRLLRVALQGRRSGLRPAALATPGRLKDDCGVLFSLLARAGHRTEFDVEAAFTRAAGLAPLDGPYPLLGAADIGPARIDAALERLAASSPPFRKRLLEACAAAVLHDGQVAPEEYELLRTVGEALDCPLPPLPPVSAD</sequence>
<keyword evidence="9 12" id="KW-1133">Transmembrane helix</keyword>
<dbReference type="CDD" id="cd07340">
    <property type="entry name" value="M48B_Htpx_like"/>
    <property type="match status" value="1"/>
</dbReference>
<evidence type="ECO:0000256" key="1">
    <source>
        <dbReference type="ARBA" id="ARBA00001947"/>
    </source>
</evidence>
<keyword evidence="5 12" id="KW-0812">Transmembrane</keyword>
<comment type="cofactor">
    <cofactor evidence="1">
        <name>Zn(2+)</name>
        <dbReference type="ChEBI" id="CHEBI:29105"/>
    </cofactor>
</comment>
<evidence type="ECO:0000256" key="8">
    <source>
        <dbReference type="ARBA" id="ARBA00022833"/>
    </source>
</evidence>
<keyword evidence="15" id="KW-1185">Reference proteome</keyword>
<keyword evidence="4" id="KW-0645">Protease</keyword>
<dbReference type="Pfam" id="PF01435">
    <property type="entry name" value="Peptidase_M48"/>
    <property type="match status" value="1"/>
</dbReference>
<evidence type="ECO:0000256" key="6">
    <source>
        <dbReference type="ARBA" id="ARBA00022723"/>
    </source>
</evidence>
<feature type="domain" description="Peptidase M48" evidence="13">
    <location>
        <begin position="109"/>
        <end position="319"/>
    </location>
</feature>
<accession>A0ABR9B9T3</accession>
<evidence type="ECO:0000256" key="2">
    <source>
        <dbReference type="ARBA" id="ARBA00004651"/>
    </source>
</evidence>
<evidence type="ECO:0000256" key="3">
    <source>
        <dbReference type="ARBA" id="ARBA00022475"/>
    </source>
</evidence>
<evidence type="ECO:0000259" key="13">
    <source>
        <dbReference type="Pfam" id="PF01435"/>
    </source>
</evidence>
<evidence type="ECO:0000256" key="12">
    <source>
        <dbReference type="SAM" id="Phobius"/>
    </source>
</evidence>
<dbReference type="SUPFAM" id="SSF158682">
    <property type="entry name" value="TerB-like"/>
    <property type="match status" value="1"/>
</dbReference>
<comment type="subcellular location">
    <subcellularLocation>
        <location evidence="2">Cell membrane</location>
        <topology evidence="2">Multi-pass membrane protein</topology>
    </subcellularLocation>
</comment>
<protein>
    <submittedName>
        <fullName evidence="14">M48 family metallopeptidase</fullName>
    </submittedName>
</protein>
<dbReference type="Gene3D" id="3.30.2010.10">
    <property type="entry name" value="Metalloproteases ('zincins'), catalytic domain"/>
    <property type="match status" value="1"/>
</dbReference>
<evidence type="ECO:0000313" key="14">
    <source>
        <dbReference type="EMBL" id="MBD8503007.1"/>
    </source>
</evidence>
<dbReference type="RefSeq" id="WP_187717746.1">
    <property type="nucleotide sequence ID" value="NZ_JACTAH010000001.1"/>
</dbReference>
<evidence type="ECO:0000256" key="11">
    <source>
        <dbReference type="ARBA" id="ARBA00023136"/>
    </source>
</evidence>
<evidence type="ECO:0000256" key="5">
    <source>
        <dbReference type="ARBA" id="ARBA00022692"/>
    </source>
</evidence>
<dbReference type="EMBL" id="JACYTO010000001">
    <property type="protein sequence ID" value="MBD8503007.1"/>
    <property type="molecule type" value="Genomic_DNA"/>
</dbReference>
<keyword evidence="3" id="KW-1003">Cell membrane</keyword>
<dbReference type="InterPro" id="IPR001915">
    <property type="entry name" value="Peptidase_M48"/>
</dbReference>
<feature type="transmembrane region" description="Helical" evidence="12">
    <location>
        <begin position="60"/>
        <end position="78"/>
    </location>
</feature>
<evidence type="ECO:0000256" key="7">
    <source>
        <dbReference type="ARBA" id="ARBA00022801"/>
    </source>
</evidence>
<dbReference type="PANTHER" id="PTHR43221">
    <property type="entry name" value="PROTEASE HTPX"/>
    <property type="match status" value="1"/>
</dbReference>
<keyword evidence="7" id="KW-0378">Hydrolase</keyword>
<proteinExistence type="predicted"/>
<evidence type="ECO:0000256" key="4">
    <source>
        <dbReference type="ARBA" id="ARBA00022670"/>
    </source>
</evidence>
<evidence type="ECO:0000256" key="9">
    <source>
        <dbReference type="ARBA" id="ARBA00022989"/>
    </source>
</evidence>
<keyword evidence="8" id="KW-0862">Zinc</keyword>
<keyword evidence="11 12" id="KW-0472">Membrane</keyword>
<dbReference type="Proteomes" id="UP000603602">
    <property type="component" value="Unassembled WGS sequence"/>
</dbReference>
<evidence type="ECO:0000256" key="10">
    <source>
        <dbReference type="ARBA" id="ARBA00023049"/>
    </source>
</evidence>
<evidence type="ECO:0000313" key="15">
    <source>
        <dbReference type="Proteomes" id="UP000603602"/>
    </source>
</evidence>
<name>A0ABR9B9T3_9RHOO</name>
<dbReference type="PANTHER" id="PTHR43221:SF1">
    <property type="entry name" value="PROTEASE HTPX"/>
    <property type="match status" value="1"/>
</dbReference>
<feature type="transmembrane region" description="Helical" evidence="12">
    <location>
        <begin position="186"/>
        <end position="208"/>
    </location>
</feature>
<keyword evidence="10" id="KW-0482">Metalloprotease</keyword>
<keyword evidence="6" id="KW-0479">Metal-binding</keyword>
<feature type="transmembrane region" description="Helical" evidence="12">
    <location>
        <begin position="17"/>
        <end position="40"/>
    </location>
</feature>
<feature type="transmembrane region" description="Helical" evidence="12">
    <location>
        <begin position="220"/>
        <end position="242"/>
    </location>
</feature>
<organism evidence="14 15">
    <name type="scientific">Thauera sedimentorum</name>
    <dbReference type="NCBI Taxonomy" id="2767595"/>
    <lineage>
        <taxon>Bacteria</taxon>
        <taxon>Pseudomonadati</taxon>
        <taxon>Pseudomonadota</taxon>
        <taxon>Betaproteobacteria</taxon>
        <taxon>Rhodocyclales</taxon>
        <taxon>Zoogloeaceae</taxon>
        <taxon>Thauera</taxon>
    </lineage>
</organism>
<gene>
    <name evidence="14" type="ORF">IFO67_08945</name>
</gene>
<dbReference type="InterPro" id="IPR050083">
    <property type="entry name" value="HtpX_protease"/>
</dbReference>
<comment type="caution">
    <text evidence="14">The sequence shown here is derived from an EMBL/GenBank/DDBJ whole genome shotgun (WGS) entry which is preliminary data.</text>
</comment>
<reference evidence="15" key="1">
    <citation type="submission" date="2023-07" db="EMBL/GenBank/DDBJ databases">
        <title>Thauera sp. CAU 1555 isolated from sand of Yaerae Beach.</title>
        <authorList>
            <person name="Kim W."/>
        </authorList>
    </citation>
    <scope>NUCLEOTIDE SEQUENCE [LARGE SCALE GENOMIC DNA]</scope>
    <source>
        <strain evidence="15">CAU 1555</strain>
    </source>
</reference>